<dbReference type="PATRIC" id="fig|1300341.3.peg.904"/>
<accession>A0A0P7ARA4</accession>
<dbReference type="Pfam" id="PF09912">
    <property type="entry name" value="DUF2141"/>
    <property type="match status" value="1"/>
</dbReference>
<gene>
    <name evidence="2" type="ORF">I595_3656</name>
</gene>
<feature type="signal peptide" evidence="1">
    <location>
        <begin position="1"/>
        <end position="19"/>
    </location>
</feature>
<proteinExistence type="predicted"/>
<sequence length="137" mass="14838">MKKLVGILSIFLIAIAANAQDTVNVTVTLENVLNDKGTLLVSLHTNETFMKGSGVMNLKEAATAGSVTFTFENVAPGSYAVMALHDENDNQRMDFEPNGMPKENYGMSGNEMTMGPPSFADAQFEVGKEDVDLVIRF</sequence>
<evidence type="ECO:0000313" key="3">
    <source>
        <dbReference type="Proteomes" id="UP000050280"/>
    </source>
</evidence>
<keyword evidence="3" id="KW-1185">Reference proteome</keyword>
<dbReference type="STRING" id="1300341.I595_3656"/>
<keyword evidence="1" id="KW-0732">Signal</keyword>
<comment type="caution">
    <text evidence="2">The sequence shown here is derived from an EMBL/GenBank/DDBJ whole genome shotgun (WGS) entry which is preliminary data.</text>
</comment>
<dbReference type="RefSeq" id="WP_054560592.1">
    <property type="nucleotide sequence ID" value="NZ_LDJX01000012.1"/>
</dbReference>
<evidence type="ECO:0008006" key="4">
    <source>
        <dbReference type="Google" id="ProtNLM"/>
    </source>
</evidence>
<organism evidence="2 3">
    <name type="scientific">Croceitalea dokdonensis DOKDO 023</name>
    <dbReference type="NCBI Taxonomy" id="1300341"/>
    <lineage>
        <taxon>Bacteria</taxon>
        <taxon>Pseudomonadati</taxon>
        <taxon>Bacteroidota</taxon>
        <taxon>Flavobacteriia</taxon>
        <taxon>Flavobacteriales</taxon>
        <taxon>Flavobacteriaceae</taxon>
        <taxon>Croceitalea</taxon>
    </lineage>
</organism>
<dbReference type="EMBL" id="LDJX01000012">
    <property type="protein sequence ID" value="KPM30246.1"/>
    <property type="molecule type" value="Genomic_DNA"/>
</dbReference>
<protein>
    <recommendedName>
        <fullName evidence="4">DUF2141 domain-containing protein</fullName>
    </recommendedName>
</protein>
<reference evidence="2 3" key="1">
    <citation type="submission" date="2015-09" db="EMBL/GenBank/DDBJ databases">
        <title>Genome sequence of the marine flavobacterium Croceitalea dokdonensis DOKDO 023 that contains proton- and sodium-pumping rhodopsins.</title>
        <authorList>
            <person name="Kwon S.-K."/>
            <person name="Lee H.K."/>
            <person name="Kwak M.-J."/>
            <person name="Kim J.F."/>
        </authorList>
    </citation>
    <scope>NUCLEOTIDE SEQUENCE [LARGE SCALE GENOMIC DNA]</scope>
    <source>
        <strain evidence="2 3">DOKDO 023</strain>
    </source>
</reference>
<dbReference type="AlphaFoldDB" id="A0A0P7ARA4"/>
<dbReference type="Proteomes" id="UP000050280">
    <property type="component" value="Unassembled WGS sequence"/>
</dbReference>
<evidence type="ECO:0000256" key="1">
    <source>
        <dbReference type="SAM" id="SignalP"/>
    </source>
</evidence>
<name>A0A0P7ARA4_9FLAO</name>
<dbReference type="OrthoDB" id="9788332at2"/>
<dbReference type="InterPro" id="IPR018673">
    <property type="entry name" value="DUF2141"/>
</dbReference>
<feature type="chain" id="PRO_5006134995" description="DUF2141 domain-containing protein" evidence="1">
    <location>
        <begin position="20"/>
        <end position="137"/>
    </location>
</feature>
<evidence type="ECO:0000313" key="2">
    <source>
        <dbReference type="EMBL" id="KPM30246.1"/>
    </source>
</evidence>